<keyword evidence="4" id="KW-0479">Metal-binding</keyword>
<reference evidence="9 10" key="1">
    <citation type="submission" date="2020-05" db="EMBL/GenBank/DDBJ databases">
        <authorList>
            <person name="Niu N."/>
        </authorList>
    </citation>
    <scope>NUCLEOTIDE SEQUENCE [LARGE SCALE GENOMIC DNA]</scope>
    <source>
        <strain evidence="9 10">LMG10982</strain>
    </source>
</reference>
<dbReference type="PRINTS" id="PR00789">
    <property type="entry name" value="OSIALOPTASE"/>
</dbReference>
<dbReference type="AlphaFoldDB" id="A0A7Y4P6R4"/>
<dbReference type="CDD" id="cd24032">
    <property type="entry name" value="ASKHA_NBD_TsaB"/>
    <property type="match status" value="1"/>
</dbReference>
<dbReference type="GO" id="GO:0008080">
    <property type="term" value="F:N-acetyltransferase activity"/>
    <property type="evidence" value="ECO:0007669"/>
    <property type="project" value="InterPro"/>
</dbReference>
<dbReference type="Gene3D" id="3.30.420.40">
    <property type="match status" value="2"/>
</dbReference>
<dbReference type="GO" id="GO:0046872">
    <property type="term" value="F:metal ion binding"/>
    <property type="evidence" value="ECO:0007669"/>
    <property type="project" value="UniProtKB-KW"/>
</dbReference>
<dbReference type="Pfam" id="PF00814">
    <property type="entry name" value="TsaD"/>
    <property type="match status" value="1"/>
</dbReference>
<dbReference type="Pfam" id="PF00583">
    <property type="entry name" value="Acetyltransf_1"/>
    <property type="match status" value="1"/>
</dbReference>
<dbReference type="InterPro" id="IPR017861">
    <property type="entry name" value="KAE1/TsaD"/>
</dbReference>
<dbReference type="EMBL" id="JABGBO010000009">
    <property type="protein sequence ID" value="NOL50189.1"/>
    <property type="molecule type" value="Genomic_DNA"/>
</dbReference>
<organism evidence="9 10">
    <name type="scientific">Pelistega europaea</name>
    <dbReference type="NCBI Taxonomy" id="106147"/>
    <lineage>
        <taxon>Bacteria</taxon>
        <taxon>Pseudomonadati</taxon>
        <taxon>Pseudomonadota</taxon>
        <taxon>Betaproteobacteria</taxon>
        <taxon>Burkholderiales</taxon>
        <taxon>Alcaligenaceae</taxon>
        <taxon>Pelistega</taxon>
    </lineage>
</organism>
<dbReference type="PANTHER" id="PTHR11735">
    <property type="entry name" value="TRNA N6-ADENOSINE THREONYLCARBAMOYLTRANSFERASE"/>
    <property type="match status" value="1"/>
</dbReference>
<keyword evidence="3" id="KW-0819">tRNA processing</keyword>
<keyword evidence="6" id="KW-0012">Acyltransferase</keyword>
<protein>
    <recommendedName>
        <fullName evidence="1">N(6)-L-threonylcarbamoyladenine synthase</fullName>
        <ecNumber evidence="1">2.3.1.234</ecNumber>
    </recommendedName>
</protein>
<dbReference type="RefSeq" id="WP_171589169.1">
    <property type="nucleotide sequence ID" value="NZ_JABGBO010000009.1"/>
</dbReference>
<accession>A0A7Y4P6R4</accession>
<dbReference type="InterPro" id="IPR000182">
    <property type="entry name" value="GNAT_dom"/>
</dbReference>
<evidence type="ECO:0000256" key="2">
    <source>
        <dbReference type="ARBA" id="ARBA00022679"/>
    </source>
</evidence>
<keyword evidence="5" id="KW-0408">Iron</keyword>
<comment type="catalytic activity">
    <reaction evidence="7">
        <text>L-threonylcarbamoyladenylate + adenosine(37) in tRNA = N(6)-L-threonylcarbamoyladenosine(37) in tRNA + AMP + H(+)</text>
        <dbReference type="Rhea" id="RHEA:37059"/>
        <dbReference type="Rhea" id="RHEA-COMP:10162"/>
        <dbReference type="Rhea" id="RHEA-COMP:10163"/>
        <dbReference type="ChEBI" id="CHEBI:15378"/>
        <dbReference type="ChEBI" id="CHEBI:73682"/>
        <dbReference type="ChEBI" id="CHEBI:74411"/>
        <dbReference type="ChEBI" id="CHEBI:74418"/>
        <dbReference type="ChEBI" id="CHEBI:456215"/>
        <dbReference type="EC" id="2.3.1.234"/>
    </reaction>
</comment>
<dbReference type="Gene3D" id="3.40.630.30">
    <property type="match status" value="1"/>
</dbReference>
<dbReference type="SUPFAM" id="SSF53067">
    <property type="entry name" value="Actin-like ATPase domain"/>
    <property type="match status" value="2"/>
</dbReference>
<evidence type="ECO:0000256" key="6">
    <source>
        <dbReference type="ARBA" id="ARBA00023315"/>
    </source>
</evidence>
<dbReference type="NCBIfam" id="TIGR03725">
    <property type="entry name" value="T6A_YeaZ"/>
    <property type="match status" value="1"/>
</dbReference>
<evidence type="ECO:0000256" key="1">
    <source>
        <dbReference type="ARBA" id="ARBA00012156"/>
    </source>
</evidence>
<dbReference type="InterPro" id="IPR006464">
    <property type="entry name" value="AcTrfase_RimI/Ard1"/>
</dbReference>
<evidence type="ECO:0000313" key="9">
    <source>
        <dbReference type="EMBL" id="NOL50189.1"/>
    </source>
</evidence>
<sequence length="458" mass="50650">MNLIAIENAADGASVALLQSHLNQQDVDLSNSKKNLVTSQPTDGIRVFYRTSDEGGKNAEQVLPMLDEILAESGLSKQDIHGIAFSQGPGGFTGLRVASGLAQGLALGLNIPIVPVCSLEASAVLAQHCLSDGLIVVALDARMQEVYLAAYEVKQGKLLDQPVLKPLLIQAKDVVSWIQQQLPRWCLLHNWAPKDLQVCLAGNAVSEYKDLFILPNEQWHIGATEWAHADTLVRMAYQRIQTQGDFPNYEIDELAPLYLRDKVAFTTVERESGLGGNPQIALPILSELEQAQQAFANELLAQGYWIRPLKRSDLPAVLAIEQKTQYNPWSEGMFFAAFMHVNYHNWALVDGDDQVVAFAVQMIDPDVVNLMTISVAPAYQGHGLGKLLLKWLELFIASQAQGPYLHLLEVRVSNVVARTLYESMGYEQIGIRKGYYETEGGREDALVLQKNLENLYTA</sequence>
<comment type="caution">
    <text evidence="9">The sequence shown here is derived from an EMBL/GenBank/DDBJ whole genome shotgun (WGS) entry which is preliminary data.</text>
</comment>
<dbReference type="Proteomes" id="UP000541421">
    <property type="component" value="Unassembled WGS sequence"/>
</dbReference>
<dbReference type="PROSITE" id="PS51186">
    <property type="entry name" value="GNAT"/>
    <property type="match status" value="1"/>
</dbReference>
<evidence type="ECO:0000256" key="7">
    <source>
        <dbReference type="ARBA" id="ARBA00048117"/>
    </source>
</evidence>
<dbReference type="InterPro" id="IPR016181">
    <property type="entry name" value="Acyl_CoA_acyltransferase"/>
</dbReference>
<evidence type="ECO:0000256" key="3">
    <source>
        <dbReference type="ARBA" id="ARBA00022694"/>
    </source>
</evidence>
<dbReference type="InterPro" id="IPR000905">
    <property type="entry name" value="Gcp-like_dom"/>
</dbReference>
<feature type="domain" description="N-acetyltransferase" evidence="8">
    <location>
        <begin position="304"/>
        <end position="453"/>
    </location>
</feature>
<evidence type="ECO:0000313" key="10">
    <source>
        <dbReference type="Proteomes" id="UP000541421"/>
    </source>
</evidence>
<name>A0A7Y4P6R4_9BURK</name>
<dbReference type="NCBIfam" id="TIGR01575">
    <property type="entry name" value="rimI"/>
    <property type="match status" value="1"/>
</dbReference>
<evidence type="ECO:0000256" key="5">
    <source>
        <dbReference type="ARBA" id="ARBA00023004"/>
    </source>
</evidence>
<evidence type="ECO:0000256" key="4">
    <source>
        <dbReference type="ARBA" id="ARBA00022723"/>
    </source>
</evidence>
<dbReference type="InterPro" id="IPR022496">
    <property type="entry name" value="T6A_TsaB"/>
</dbReference>
<dbReference type="InterPro" id="IPR043129">
    <property type="entry name" value="ATPase_NBD"/>
</dbReference>
<keyword evidence="10" id="KW-1185">Reference proteome</keyword>
<keyword evidence="2 9" id="KW-0808">Transferase</keyword>
<proteinExistence type="predicted"/>
<gene>
    <name evidence="9" type="primary">tsaB</name>
    <name evidence="9" type="ORF">HKX40_08610</name>
</gene>
<dbReference type="GO" id="GO:0061711">
    <property type="term" value="F:tRNA N(6)-L-threonylcarbamoyladenine synthase activity"/>
    <property type="evidence" value="ECO:0007669"/>
    <property type="project" value="UniProtKB-EC"/>
</dbReference>
<dbReference type="GO" id="GO:0002949">
    <property type="term" value="P:tRNA threonylcarbamoyladenosine modification"/>
    <property type="evidence" value="ECO:0007669"/>
    <property type="project" value="InterPro"/>
</dbReference>
<dbReference type="GO" id="GO:0005829">
    <property type="term" value="C:cytosol"/>
    <property type="evidence" value="ECO:0007669"/>
    <property type="project" value="TreeGrafter"/>
</dbReference>
<dbReference type="PANTHER" id="PTHR11735:SF11">
    <property type="entry name" value="TRNA THREONYLCARBAMOYLADENOSINE BIOSYNTHESIS PROTEIN TSAB"/>
    <property type="match status" value="1"/>
</dbReference>
<evidence type="ECO:0000259" key="8">
    <source>
        <dbReference type="PROSITE" id="PS51186"/>
    </source>
</evidence>
<dbReference type="SUPFAM" id="SSF55729">
    <property type="entry name" value="Acyl-CoA N-acyltransferases (Nat)"/>
    <property type="match status" value="1"/>
</dbReference>
<dbReference type="EC" id="2.3.1.234" evidence="1"/>